<evidence type="ECO:0000313" key="2">
    <source>
        <dbReference type="Proteomes" id="UP001148786"/>
    </source>
</evidence>
<accession>A0A9W8K4C9</accession>
<proteinExistence type="predicted"/>
<protein>
    <submittedName>
        <fullName evidence="1">Uncharacterized protein</fullName>
    </submittedName>
</protein>
<keyword evidence="2" id="KW-1185">Reference proteome</keyword>
<dbReference type="OrthoDB" id="3258141at2759"/>
<dbReference type="EMBL" id="JANKHO010000304">
    <property type="protein sequence ID" value="KAJ3511791.1"/>
    <property type="molecule type" value="Genomic_DNA"/>
</dbReference>
<dbReference type="Proteomes" id="UP001148786">
    <property type="component" value="Unassembled WGS sequence"/>
</dbReference>
<comment type="caution">
    <text evidence="1">The sequence shown here is derived from an EMBL/GenBank/DDBJ whole genome shotgun (WGS) entry which is preliminary data.</text>
</comment>
<reference evidence="1" key="1">
    <citation type="submission" date="2022-07" db="EMBL/GenBank/DDBJ databases">
        <title>Genome Sequence of Agrocybe chaxingu.</title>
        <authorList>
            <person name="Buettner E."/>
        </authorList>
    </citation>
    <scope>NUCLEOTIDE SEQUENCE</scope>
    <source>
        <strain evidence="1">MP-N11</strain>
    </source>
</reference>
<evidence type="ECO:0000313" key="1">
    <source>
        <dbReference type="EMBL" id="KAJ3511791.1"/>
    </source>
</evidence>
<sequence>MVNGIRSAKSGTKWTDNDLDAYNIKITFQDAQTFFGETPLPAPSVDSDVLAALTADDAVSDDAYNLLSQLDLAMTPSSSEPAEEDSAVVNFAVALFRSLGYIHRPRAIRTRKSLRVLVCGDHKSVRTDLCIVDRDNNDIILVVHEDKGDIDPHAQLVVEAIAAFQNNNARRRADGLEPRDSQVIPGILMHGTSPSFFKIPLTLELIRCVERGQPPPAGTPTIVAGHVPEIPRPHRRFSEGMRPLDNRQAFLECYEGFKRFVV</sequence>
<name>A0A9W8K4C9_9AGAR</name>
<dbReference type="AlphaFoldDB" id="A0A9W8K4C9"/>
<organism evidence="1 2">
    <name type="scientific">Agrocybe chaxingu</name>
    <dbReference type="NCBI Taxonomy" id="84603"/>
    <lineage>
        <taxon>Eukaryota</taxon>
        <taxon>Fungi</taxon>
        <taxon>Dikarya</taxon>
        <taxon>Basidiomycota</taxon>
        <taxon>Agaricomycotina</taxon>
        <taxon>Agaricomycetes</taxon>
        <taxon>Agaricomycetidae</taxon>
        <taxon>Agaricales</taxon>
        <taxon>Agaricineae</taxon>
        <taxon>Strophariaceae</taxon>
        <taxon>Agrocybe</taxon>
    </lineage>
</organism>
<gene>
    <name evidence="1" type="ORF">NLJ89_g3891</name>
</gene>